<dbReference type="InterPro" id="IPR027417">
    <property type="entry name" value="P-loop_NTPase"/>
</dbReference>
<evidence type="ECO:0008006" key="8">
    <source>
        <dbReference type="Google" id="ProtNLM"/>
    </source>
</evidence>
<dbReference type="SUPFAM" id="SSF52540">
    <property type="entry name" value="P-loop containing nucleoside triphosphate hydrolases"/>
    <property type="match status" value="1"/>
</dbReference>
<organism evidence="6 7">
    <name type="scientific">Letharia lupina</name>
    <dbReference type="NCBI Taxonomy" id="560253"/>
    <lineage>
        <taxon>Eukaryota</taxon>
        <taxon>Fungi</taxon>
        <taxon>Dikarya</taxon>
        <taxon>Ascomycota</taxon>
        <taxon>Pezizomycotina</taxon>
        <taxon>Lecanoromycetes</taxon>
        <taxon>OSLEUM clade</taxon>
        <taxon>Lecanoromycetidae</taxon>
        <taxon>Lecanorales</taxon>
        <taxon>Lecanorineae</taxon>
        <taxon>Parmeliaceae</taxon>
        <taxon>Letharia</taxon>
    </lineage>
</organism>
<proteinExistence type="inferred from homology"/>
<dbReference type="SMART" id="SM00028">
    <property type="entry name" value="TPR"/>
    <property type="match status" value="6"/>
</dbReference>
<reference evidence="6 7" key="1">
    <citation type="journal article" date="2020" name="Genomics">
        <title>Complete, high-quality genomes from long-read metagenomic sequencing of two wolf lichen thalli reveals enigmatic genome architecture.</title>
        <authorList>
            <person name="McKenzie S.K."/>
            <person name="Walston R.F."/>
            <person name="Allen J.L."/>
        </authorList>
    </citation>
    <scope>NUCLEOTIDE SEQUENCE [LARGE SCALE GENOMIC DNA]</scope>
    <source>
        <strain evidence="6">WasteWater1</strain>
    </source>
</reference>
<name>A0A8H6FFF9_9LECA</name>
<feature type="region of interest" description="Disordered" evidence="3">
    <location>
        <begin position="34"/>
        <end position="60"/>
    </location>
</feature>
<dbReference type="Gene3D" id="1.25.40.10">
    <property type="entry name" value="Tetratricopeptide repeat domain"/>
    <property type="match status" value="2"/>
</dbReference>
<dbReference type="SUPFAM" id="SSF53474">
    <property type="entry name" value="alpha/beta-Hydrolases"/>
    <property type="match status" value="1"/>
</dbReference>
<dbReference type="AlphaFoldDB" id="A0A8H6FFF9"/>
<keyword evidence="7" id="KW-1185">Reference proteome</keyword>
<dbReference type="EMBL" id="JACCJB010000007">
    <property type="protein sequence ID" value="KAF6225889.1"/>
    <property type="molecule type" value="Genomic_DNA"/>
</dbReference>
<dbReference type="SUPFAM" id="SSF48452">
    <property type="entry name" value="TPR-like"/>
    <property type="match status" value="3"/>
</dbReference>
<dbReference type="Pfam" id="PF05057">
    <property type="entry name" value="DUF676"/>
    <property type="match status" value="1"/>
</dbReference>
<feature type="repeat" description="TPR" evidence="2">
    <location>
        <begin position="1053"/>
        <end position="1086"/>
    </location>
</feature>
<dbReference type="PANTHER" id="PTHR46082">
    <property type="entry name" value="ATP/GTP-BINDING PROTEIN-RELATED"/>
    <property type="match status" value="1"/>
</dbReference>
<dbReference type="NCBIfam" id="NF040586">
    <property type="entry name" value="FxSxx_TPR"/>
    <property type="match status" value="1"/>
</dbReference>
<comment type="similarity">
    <text evidence="1">Belongs to the putative lipase ROG1 family.</text>
</comment>
<evidence type="ECO:0000313" key="7">
    <source>
        <dbReference type="Proteomes" id="UP000593566"/>
    </source>
</evidence>
<dbReference type="GeneID" id="59338286"/>
<dbReference type="PROSITE" id="PS50005">
    <property type="entry name" value="TPR"/>
    <property type="match status" value="1"/>
</dbReference>
<dbReference type="InterPro" id="IPR019734">
    <property type="entry name" value="TPR_rpt"/>
</dbReference>
<dbReference type="RefSeq" id="XP_037154598.1">
    <property type="nucleotide sequence ID" value="XM_037300750.1"/>
</dbReference>
<dbReference type="Pfam" id="PF13424">
    <property type="entry name" value="TPR_12"/>
    <property type="match status" value="3"/>
</dbReference>
<dbReference type="InterPro" id="IPR053137">
    <property type="entry name" value="NLR-like"/>
</dbReference>
<evidence type="ECO:0000256" key="1">
    <source>
        <dbReference type="ARBA" id="ARBA00007920"/>
    </source>
</evidence>
<feature type="domain" description="DUF676" evidence="4">
    <location>
        <begin position="70"/>
        <end position="205"/>
    </location>
</feature>
<dbReference type="PANTHER" id="PTHR46082:SF6">
    <property type="entry name" value="AAA+ ATPASE DOMAIN-CONTAINING PROTEIN-RELATED"/>
    <property type="match status" value="1"/>
</dbReference>
<evidence type="ECO:0000313" key="6">
    <source>
        <dbReference type="EMBL" id="KAF6225889.1"/>
    </source>
</evidence>
<dbReference type="InterPro" id="IPR007751">
    <property type="entry name" value="DUF676_lipase-like"/>
</dbReference>
<evidence type="ECO:0000256" key="3">
    <source>
        <dbReference type="SAM" id="MobiDB-lite"/>
    </source>
</evidence>
<evidence type="ECO:0000259" key="4">
    <source>
        <dbReference type="Pfam" id="PF05057"/>
    </source>
</evidence>
<evidence type="ECO:0000259" key="5">
    <source>
        <dbReference type="Pfam" id="PF25000"/>
    </source>
</evidence>
<dbReference type="InterPro" id="IPR029058">
    <property type="entry name" value="AB_hydrolase_fold"/>
</dbReference>
<protein>
    <recommendedName>
        <fullName evidence="8">Kinesin light chain</fullName>
    </recommendedName>
</protein>
<dbReference type="Pfam" id="PF25000">
    <property type="entry name" value="DUF7779"/>
    <property type="match status" value="1"/>
</dbReference>
<dbReference type="Gene3D" id="3.40.50.1820">
    <property type="entry name" value="alpha/beta hydrolase"/>
    <property type="match status" value="1"/>
</dbReference>
<accession>A0A8H6FFF9</accession>
<dbReference type="Proteomes" id="UP000593566">
    <property type="component" value="Unassembled WGS sequence"/>
</dbReference>
<dbReference type="InterPro" id="IPR011990">
    <property type="entry name" value="TPR-like_helical_dom_sf"/>
</dbReference>
<comment type="caution">
    <text evidence="6">The sequence shown here is derived from an EMBL/GenBank/DDBJ whole genome shotgun (WGS) entry which is preliminary data.</text>
</comment>
<dbReference type="InterPro" id="IPR056681">
    <property type="entry name" value="DUF7779"/>
</dbReference>
<dbReference type="PRINTS" id="PR00381">
    <property type="entry name" value="KINESINLIGHT"/>
</dbReference>
<dbReference type="Pfam" id="PF13176">
    <property type="entry name" value="TPR_7"/>
    <property type="match status" value="1"/>
</dbReference>
<gene>
    <name evidence="6" type="ORF">HO133_009891</name>
</gene>
<keyword evidence="2" id="KW-0802">TPR repeat</keyword>
<evidence type="ECO:0000256" key="2">
    <source>
        <dbReference type="PROSITE-ProRule" id="PRU00339"/>
    </source>
</evidence>
<dbReference type="Gene3D" id="3.40.50.300">
    <property type="entry name" value="P-loop containing nucleotide triphosphate hydrolases"/>
    <property type="match status" value="1"/>
</dbReference>
<sequence length="1107" mass="123203">MSRIIDKLRGKRAVSRGDRTTEGTVGELTDSLSASNLLDPEGSQGPDGPDGLGPKVWSEPSVDHGPLVDIVFVHGLTGKRTKTWLADGAARPWPQELLSKKIPEARIITYGYNADVVHFIKPAGQNTVREHAKNLVGDLTSLRRRTSSFRRPLIFVAHSLGGLVCEQAIVLSNHDFEAEHQLSDSLHGIVFLGTPHAGSDMTKFALALSYIIKLSLVKNPNTSNIAVLKKDSEVLADIQDSFMKAITGRQVQGKKSLAIHCCTEENPVQGLGRRVVEPASARFPGPCTSNTIPADHMSMTKFHHPAQVGYARLSDRLREWVDEIQEVPSSTHIAHQILPQPGAVVVMPFAQDKDFVGREDILMSLDEGFSQSTSLRRMALAGLGGIGKSQIAIEYAYRLRKKWPARSVFWVHANNAARFEQSYRNIATATKIPGIEDPKVDVLNLVSQWLGSSESGDWLLILDNADDADMFFGPLVGPTTQSDAASIEPPCLSRFLPQTGTGSILVTSRDEGTAFRLTGGRKQVLRVDIMSEDDTMALLTNKLPEDPSDNSAKKELIIELGSVPLAVTQASAYITVQGSRMTVAKYLQLLRHDEKNQIDLLSKNEVDLRRDPGVPNSVIRTWQISFSQIKDQNPAAADLLSCMCMLDRQGIPEFLFCEDGDQSLNFEEAIGTLLRFSFVIEEKGNKAFAIHRLVQLATRKWLEAYGEMGKAQEEALRLISDHYPVGTYENWTVCEALEPHAQVVLKYTYDSEACKLQQSDILYNGASYAGDQGRFNITEEKVQKAIDIQMMCLDSDDSITLSSLHRLAATYRKQGRWTEAEALNIQVLEIRKRVLGAEHENTLTTMGNLALTYQEQGRWTEAEALNIQVLEIRKRVSGAEHQNTLFTMGNLALTYQEQGRWSKAEALEVQVLEIRTRVFGVEHPDTLITMNNLASTYGDQGRWTQAEELDVQVLEIRKRVLGVEHPGTLTTMDNLALMYSSQGRWIEAEALNVQVLETRRRVSGAEHPDTLTTMNNLASTYFNQGRWTQAEELEVQVLEMKRRVLGAEHPDTLIAINNLAYTYRSLNRHNEAITLMEQAVELRTKNLGANHPHTISSIDTLAGWRDS</sequence>
<feature type="domain" description="DUF7779" evidence="5">
    <location>
        <begin position="630"/>
        <end position="702"/>
    </location>
</feature>